<organism evidence="3">
    <name type="scientific">Cuerna arida</name>
    <dbReference type="NCBI Taxonomy" id="1464854"/>
    <lineage>
        <taxon>Eukaryota</taxon>
        <taxon>Metazoa</taxon>
        <taxon>Ecdysozoa</taxon>
        <taxon>Arthropoda</taxon>
        <taxon>Hexapoda</taxon>
        <taxon>Insecta</taxon>
        <taxon>Pterygota</taxon>
        <taxon>Neoptera</taxon>
        <taxon>Paraneoptera</taxon>
        <taxon>Hemiptera</taxon>
        <taxon>Auchenorrhyncha</taxon>
        <taxon>Membracoidea</taxon>
        <taxon>Cicadellidae</taxon>
        <taxon>Cicadellinae</taxon>
        <taxon>Proconiini</taxon>
        <taxon>Cuerna</taxon>
    </lineage>
</organism>
<dbReference type="GO" id="GO:0003676">
    <property type="term" value="F:nucleic acid binding"/>
    <property type="evidence" value="ECO:0007669"/>
    <property type="project" value="InterPro"/>
</dbReference>
<dbReference type="AlphaFoldDB" id="A0A1B6GK63"/>
<dbReference type="Gene3D" id="3.30.420.10">
    <property type="entry name" value="Ribonuclease H-like superfamily/Ribonuclease H"/>
    <property type="match status" value="1"/>
</dbReference>
<name>A0A1B6GK63_9HEMI</name>
<feature type="compositionally biased region" description="Polar residues" evidence="1">
    <location>
        <begin position="211"/>
        <end position="220"/>
    </location>
</feature>
<evidence type="ECO:0000256" key="1">
    <source>
        <dbReference type="SAM" id="MobiDB-lite"/>
    </source>
</evidence>
<gene>
    <name evidence="3" type="ORF">g.4528</name>
</gene>
<dbReference type="PANTHER" id="PTHR37984">
    <property type="entry name" value="PROTEIN CBG26694"/>
    <property type="match status" value="1"/>
</dbReference>
<evidence type="ECO:0000313" key="3">
    <source>
        <dbReference type="EMBL" id="JAS62842.1"/>
    </source>
</evidence>
<feature type="non-terminal residue" evidence="3">
    <location>
        <position position="304"/>
    </location>
</feature>
<feature type="domain" description="Integrase catalytic" evidence="2">
    <location>
        <begin position="1"/>
        <end position="132"/>
    </location>
</feature>
<proteinExistence type="predicted"/>
<dbReference type="InterPro" id="IPR001584">
    <property type="entry name" value="Integrase_cat-core"/>
</dbReference>
<reference evidence="3" key="1">
    <citation type="submission" date="2015-11" db="EMBL/GenBank/DDBJ databases">
        <title>De novo transcriptome assembly of four potential Pierce s Disease insect vectors from Arizona vineyards.</title>
        <authorList>
            <person name="Tassone E.E."/>
        </authorList>
    </citation>
    <scope>NUCLEOTIDE SEQUENCE</scope>
</reference>
<evidence type="ECO:0000259" key="2">
    <source>
        <dbReference type="PROSITE" id="PS50994"/>
    </source>
</evidence>
<protein>
    <recommendedName>
        <fullName evidence="2">Integrase catalytic domain-containing protein</fullName>
    </recommendedName>
</protein>
<feature type="region of interest" description="Disordered" evidence="1">
    <location>
        <begin position="211"/>
        <end position="233"/>
    </location>
</feature>
<dbReference type="Pfam" id="PF00665">
    <property type="entry name" value="rve"/>
    <property type="match status" value="1"/>
</dbReference>
<dbReference type="PROSITE" id="PS50994">
    <property type="entry name" value="INTEGRASE"/>
    <property type="match status" value="1"/>
</dbReference>
<dbReference type="EMBL" id="GECZ01006927">
    <property type="protein sequence ID" value="JAS62842.1"/>
    <property type="molecule type" value="Transcribed_RNA"/>
</dbReference>
<accession>A0A1B6GK63</accession>
<dbReference type="SUPFAM" id="SSF53098">
    <property type="entry name" value="Ribonuclease H-like"/>
    <property type="match status" value="1"/>
</dbReference>
<dbReference type="InterPro" id="IPR012337">
    <property type="entry name" value="RNaseH-like_sf"/>
</dbReference>
<dbReference type="InterPro" id="IPR036397">
    <property type="entry name" value="RNaseH_sf"/>
</dbReference>
<dbReference type="InterPro" id="IPR050951">
    <property type="entry name" value="Retrovirus_Pol_polyprotein"/>
</dbReference>
<dbReference type="PANTHER" id="PTHR37984:SF5">
    <property type="entry name" value="PROTEIN NYNRIN-LIKE"/>
    <property type="match status" value="1"/>
</dbReference>
<dbReference type="GO" id="GO:0015074">
    <property type="term" value="P:DNA integration"/>
    <property type="evidence" value="ECO:0007669"/>
    <property type="project" value="InterPro"/>
</dbReference>
<sequence>LFVLVDAKSKWPEIRISKAPPTSESTIHILEDIFSFHGLPRVIVSDNATIFKSEVFNQFCLKKGIQQKFIAPGHPATNGLAERHIQTLKHKLLAMHSSKKPLAERTREIVYRYRATPLANNKTPSELYLGRNIRTQLDQLLPYQTSKTDLKIRSRQLSVGDRVQVRWYCNGKENWKLGVITKKFGKLHYEVRLDSGYTLKRHINQLRLSEVKQQSQQTTGEPKPVTVDQSKSQAECRRQEEEITFNRRYRTVPIPQPQPLPRQDEPVTVIPHLHGPAAGTPRRSARPRRPPYYLQDYVVNKQVG</sequence>
<feature type="non-terminal residue" evidence="3">
    <location>
        <position position="1"/>
    </location>
</feature>